<dbReference type="InterPro" id="IPR045863">
    <property type="entry name" value="CorA_TM1_TM2"/>
</dbReference>
<protein>
    <submittedName>
        <fullName evidence="7">Magnesium transporter CorA family protein</fullName>
    </submittedName>
</protein>
<proteinExistence type="inferred from homology"/>
<evidence type="ECO:0000256" key="2">
    <source>
        <dbReference type="ARBA" id="ARBA00009765"/>
    </source>
</evidence>
<dbReference type="InterPro" id="IPR050829">
    <property type="entry name" value="CorA_MIT"/>
</dbReference>
<dbReference type="CDD" id="cd12837">
    <property type="entry name" value="EcCorA-like_u1"/>
    <property type="match status" value="1"/>
</dbReference>
<organism evidence="7 8">
    <name type="scientific">Methyloligella solikamskensis</name>
    <dbReference type="NCBI Taxonomy" id="1177756"/>
    <lineage>
        <taxon>Bacteria</taxon>
        <taxon>Pseudomonadati</taxon>
        <taxon>Pseudomonadota</taxon>
        <taxon>Alphaproteobacteria</taxon>
        <taxon>Hyphomicrobiales</taxon>
        <taxon>Hyphomicrobiaceae</taxon>
        <taxon>Methyloligella</taxon>
    </lineage>
</organism>
<evidence type="ECO:0000256" key="1">
    <source>
        <dbReference type="ARBA" id="ARBA00004141"/>
    </source>
</evidence>
<dbReference type="PANTHER" id="PTHR47685:SF1">
    <property type="entry name" value="MAGNESIUM TRANSPORT PROTEIN CORA"/>
    <property type="match status" value="1"/>
</dbReference>
<feature type="transmembrane region" description="Helical" evidence="6">
    <location>
        <begin position="296"/>
        <end position="317"/>
    </location>
</feature>
<dbReference type="RefSeq" id="WP_379086916.1">
    <property type="nucleotide sequence ID" value="NZ_JBHTJO010000001.1"/>
</dbReference>
<accession>A0ABW3J9Y3</accession>
<keyword evidence="5 6" id="KW-0472">Membrane</keyword>
<dbReference type="InterPro" id="IPR002523">
    <property type="entry name" value="MgTranspt_CorA/ZnTranspt_ZntB"/>
</dbReference>
<dbReference type="PANTHER" id="PTHR47685">
    <property type="entry name" value="MAGNESIUM TRANSPORT PROTEIN CORA"/>
    <property type="match status" value="1"/>
</dbReference>
<evidence type="ECO:0000256" key="3">
    <source>
        <dbReference type="ARBA" id="ARBA00022692"/>
    </source>
</evidence>
<reference evidence="8" key="1">
    <citation type="journal article" date="2019" name="Int. J. Syst. Evol. Microbiol.">
        <title>The Global Catalogue of Microorganisms (GCM) 10K type strain sequencing project: providing services to taxonomists for standard genome sequencing and annotation.</title>
        <authorList>
            <consortium name="The Broad Institute Genomics Platform"/>
            <consortium name="The Broad Institute Genome Sequencing Center for Infectious Disease"/>
            <person name="Wu L."/>
            <person name="Ma J."/>
        </authorList>
    </citation>
    <scope>NUCLEOTIDE SEQUENCE [LARGE SCALE GENOMIC DNA]</scope>
    <source>
        <strain evidence="8">CCUG 61697</strain>
    </source>
</reference>
<keyword evidence="3 6" id="KW-0812">Transmembrane</keyword>
<dbReference type="Gene3D" id="1.20.58.340">
    <property type="entry name" value="Magnesium transport protein CorA, transmembrane region"/>
    <property type="match status" value="2"/>
</dbReference>
<sequence length="323" mass="36749">MLTIFETADKGLARQEGEPALNDKVLWLDLNDPTADETRWVEETLQVDVPTRAEQAEIEVSSRLYKQNGTDVMTATVMYQVFQPQPAVTMITFMLTDNRLITLRYANPRAFEMCLDRAHYESTPPRSGVIVLLLLLEAIIDRTADAIERIQGDVDALSHTIFEIRGRAVTKQRRLDEVLQSVGQQGDLAWRAGDSVHSLGRLMTYFAYTANERKVDKVLRTRIRTASRDVTSLSDHVNFLTDKIVFLLDAVLGMITIEQNNIAKIFSVAAVIFLPPTMIASIYGMNFEHMPELDWFFGYPFALCLMVICALGSYIYWKRKGWL</sequence>
<evidence type="ECO:0000256" key="6">
    <source>
        <dbReference type="SAM" id="Phobius"/>
    </source>
</evidence>
<dbReference type="SUPFAM" id="SSF143865">
    <property type="entry name" value="CorA soluble domain-like"/>
    <property type="match status" value="1"/>
</dbReference>
<keyword evidence="8" id="KW-1185">Reference proteome</keyword>
<evidence type="ECO:0000256" key="5">
    <source>
        <dbReference type="ARBA" id="ARBA00023136"/>
    </source>
</evidence>
<comment type="subcellular location">
    <subcellularLocation>
        <location evidence="1">Membrane</location>
        <topology evidence="1">Multi-pass membrane protein</topology>
    </subcellularLocation>
</comment>
<gene>
    <name evidence="7" type="ORF">ACFQ2F_05540</name>
</gene>
<comment type="similarity">
    <text evidence="2">Belongs to the CorA metal ion transporter (MIT) (TC 1.A.35) family.</text>
</comment>
<dbReference type="EMBL" id="JBHTJO010000001">
    <property type="protein sequence ID" value="MFD0986556.1"/>
    <property type="molecule type" value="Genomic_DNA"/>
</dbReference>
<feature type="transmembrane region" description="Helical" evidence="6">
    <location>
        <begin position="262"/>
        <end position="284"/>
    </location>
</feature>
<comment type="caution">
    <text evidence="7">The sequence shown here is derived from an EMBL/GenBank/DDBJ whole genome shotgun (WGS) entry which is preliminary data.</text>
</comment>
<evidence type="ECO:0000256" key="4">
    <source>
        <dbReference type="ARBA" id="ARBA00022989"/>
    </source>
</evidence>
<evidence type="ECO:0000313" key="8">
    <source>
        <dbReference type="Proteomes" id="UP001597102"/>
    </source>
</evidence>
<dbReference type="InterPro" id="IPR045861">
    <property type="entry name" value="CorA_cytoplasmic_dom"/>
</dbReference>
<evidence type="ECO:0000313" key="7">
    <source>
        <dbReference type="EMBL" id="MFD0986556.1"/>
    </source>
</evidence>
<keyword evidence="4 6" id="KW-1133">Transmembrane helix</keyword>
<name>A0ABW3J9Y3_9HYPH</name>
<dbReference type="Pfam" id="PF01544">
    <property type="entry name" value="CorA"/>
    <property type="match status" value="1"/>
</dbReference>
<dbReference type="Proteomes" id="UP001597102">
    <property type="component" value="Unassembled WGS sequence"/>
</dbReference>
<dbReference type="SUPFAM" id="SSF144083">
    <property type="entry name" value="Magnesium transport protein CorA, transmembrane region"/>
    <property type="match status" value="1"/>
</dbReference>